<dbReference type="eggNOG" id="KOG0406">
    <property type="taxonomic scope" value="Eukaryota"/>
</dbReference>
<feature type="region of interest" description="Disordered" evidence="1">
    <location>
        <begin position="1"/>
        <end position="51"/>
    </location>
</feature>
<protein>
    <recommendedName>
        <fullName evidence="2">GST C-terminal domain-containing protein</fullName>
    </recommendedName>
</protein>
<evidence type="ECO:0000256" key="1">
    <source>
        <dbReference type="SAM" id="MobiDB-lite"/>
    </source>
</evidence>
<sequence length="150" mass="16391">MDEPVRDPGEARAQPQGPELRVRRAGHQGQERAARRLQPRPQEGARAHPRRQARLENALEECSKGRPFFGGDAVGIIDIALGCQVGWMRASAALSGISIFDPAKTPLLMAWAERFTALDAARASMPEFDRLLAYAKMRQAESDAANAATN</sequence>
<reference evidence="3" key="1">
    <citation type="journal article" date="2013" name="Nat. Commun.">
        <title>Whole-genome sequencing of Oryza brachyantha reveals mechanisms underlying Oryza genome evolution.</title>
        <authorList>
            <person name="Chen J."/>
            <person name="Huang Q."/>
            <person name="Gao D."/>
            <person name="Wang J."/>
            <person name="Lang Y."/>
            <person name="Liu T."/>
            <person name="Li B."/>
            <person name="Bai Z."/>
            <person name="Luis Goicoechea J."/>
            <person name="Liang C."/>
            <person name="Chen C."/>
            <person name="Zhang W."/>
            <person name="Sun S."/>
            <person name="Liao Y."/>
            <person name="Zhang X."/>
            <person name="Yang L."/>
            <person name="Song C."/>
            <person name="Wang M."/>
            <person name="Shi J."/>
            <person name="Liu G."/>
            <person name="Liu J."/>
            <person name="Zhou H."/>
            <person name="Zhou W."/>
            <person name="Yu Q."/>
            <person name="An N."/>
            <person name="Chen Y."/>
            <person name="Cai Q."/>
            <person name="Wang B."/>
            <person name="Liu B."/>
            <person name="Min J."/>
            <person name="Huang Y."/>
            <person name="Wu H."/>
            <person name="Li Z."/>
            <person name="Zhang Y."/>
            <person name="Yin Y."/>
            <person name="Song W."/>
            <person name="Jiang J."/>
            <person name="Jackson S.A."/>
            <person name="Wing R.A."/>
            <person name="Wang J."/>
            <person name="Chen M."/>
        </authorList>
    </citation>
    <scope>NUCLEOTIDE SEQUENCE [LARGE SCALE GENOMIC DNA]</scope>
    <source>
        <strain evidence="3">cv. IRGC 101232</strain>
    </source>
</reference>
<dbReference type="HOGENOM" id="CLU_1743324_0_0_1"/>
<dbReference type="GO" id="GO:0006749">
    <property type="term" value="P:glutathione metabolic process"/>
    <property type="evidence" value="ECO:0007669"/>
    <property type="project" value="InterPro"/>
</dbReference>
<evidence type="ECO:0000313" key="3">
    <source>
        <dbReference type="EnsemblPlants" id="OB10G23620.1"/>
    </source>
</evidence>
<feature type="compositionally biased region" description="Basic and acidic residues" evidence="1">
    <location>
        <begin position="1"/>
        <end position="10"/>
    </location>
</feature>
<evidence type="ECO:0000313" key="4">
    <source>
        <dbReference type="Proteomes" id="UP000006038"/>
    </source>
</evidence>
<dbReference type="Pfam" id="PF13410">
    <property type="entry name" value="GST_C_2"/>
    <property type="match status" value="1"/>
</dbReference>
<feature type="domain" description="GST C-terminal" evidence="2">
    <location>
        <begin position="1"/>
        <end position="144"/>
    </location>
</feature>
<name>J3N4B4_ORYBR</name>
<proteinExistence type="predicted"/>
<reference evidence="3" key="2">
    <citation type="submission" date="2013-04" db="UniProtKB">
        <authorList>
            <consortium name="EnsemblPlants"/>
        </authorList>
    </citation>
    <scope>IDENTIFICATION</scope>
</reference>
<accession>J3N4B4</accession>
<dbReference type="Gene3D" id="1.20.1050.10">
    <property type="match status" value="1"/>
</dbReference>
<dbReference type="Proteomes" id="UP000006038">
    <property type="component" value="Chromosome 10"/>
</dbReference>
<dbReference type="AlphaFoldDB" id="J3N4B4"/>
<dbReference type="STRING" id="4533.J3N4B4"/>
<dbReference type="EnsemblPlants" id="OB10G23620.1">
    <property type="protein sequence ID" value="OB10G23620.1"/>
    <property type="gene ID" value="OB10G23620"/>
</dbReference>
<keyword evidence="4" id="KW-1185">Reference proteome</keyword>
<dbReference type="PROSITE" id="PS50405">
    <property type="entry name" value="GST_CTER"/>
    <property type="match status" value="1"/>
</dbReference>
<dbReference type="InterPro" id="IPR045074">
    <property type="entry name" value="GST_C_Tau"/>
</dbReference>
<dbReference type="CDD" id="cd03185">
    <property type="entry name" value="GST_C_Tau"/>
    <property type="match status" value="1"/>
</dbReference>
<dbReference type="SUPFAM" id="SSF47616">
    <property type="entry name" value="GST C-terminal domain-like"/>
    <property type="match status" value="1"/>
</dbReference>
<dbReference type="GO" id="GO:0004364">
    <property type="term" value="F:glutathione transferase activity"/>
    <property type="evidence" value="ECO:0007669"/>
    <property type="project" value="InterPro"/>
</dbReference>
<dbReference type="Gramene" id="OB10G23620.1">
    <property type="protein sequence ID" value="OB10G23620.1"/>
    <property type="gene ID" value="OB10G23620"/>
</dbReference>
<evidence type="ECO:0000259" key="2">
    <source>
        <dbReference type="PROSITE" id="PS50405"/>
    </source>
</evidence>
<organism evidence="3">
    <name type="scientific">Oryza brachyantha</name>
    <name type="common">malo sina</name>
    <dbReference type="NCBI Taxonomy" id="4533"/>
    <lineage>
        <taxon>Eukaryota</taxon>
        <taxon>Viridiplantae</taxon>
        <taxon>Streptophyta</taxon>
        <taxon>Embryophyta</taxon>
        <taxon>Tracheophyta</taxon>
        <taxon>Spermatophyta</taxon>
        <taxon>Magnoliopsida</taxon>
        <taxon>Liliopsida</taxon>
        <taxon>Poales</taxon>
        <taxon>Poaceae</taxon>
        <taxon>BOP clade</taxon>
        <taxon>Oryzoideae</taxon>
        <taxon>Oryzeae</taxon>
        <taxon>Oryzinae</taxon>
        <taxon>Oryza</taxon>
    </lineage>
</organism>
<dbReference type="InterPro" id="IPR010987">
    <property type="entry name" value="Glutathione-S-Trfase_C-like"/>
</dbReference>
<dbReference type="InterPro" id="IPR036282">
    <property type="entry name" value="Glutathione-S-Trfase_C_sf"/>
</dbReference>